<dbReference type="Gene3D" id="3.40.50.2300">
    <property type="match status" value="1"/>
</dbReference>
<evidence type="ECO:0000313" key="4">
    <source>
        <dbReference type="EMBL" id="MBS1259525.1"/>
    </source>
</evidence>
<comment type="caution">
    <text evidence="4">The sequence shown here is derived from an EMBL/GenBank/DDBJ whole genome shotgun (WGS) entry which is preliminary data.</text>
</comment>
<dbReference type="PANTHER" id="PTHR44591">
    <property type="entry name" value="STRESS RESPONSE REGULATOR PROTEIN 1"/>
    <property type="match status" value="1"/>
</dbReference>
<dbReference type="InterPro" id="IPR009061">
    <property type="entry name" value="DNA-bd_dom_put_sf"/>
</dbReference>
<dbReference type="CDD" id="cd00156">
    <property type="entry name" value="REC"/>
    <property type="match status" value="1"/>
</dbReference>
<dbReference type="EMBL" id="JAANXD010000097">
    <property type="protein sequence ID" value="MBS1259525.1"/>
    <property type="molecule type" value="Genomic_DNA"/>
</dbReference>
<dbReference type="SUPFAM" id="SSF46955">
    <property type="entry name" value="Putative DNA-binding domain"/>
    <property type="match status" value="1"/>
</dbReference>
<dbReference type="InterPro" id="IPR050595">
    <property type="entry name" value="Bact_response_regulator"/>
</dbReference>
<dbReference type="SMART" id="SM00448">
    <property type="entry name" value="REC"/>
    <property type="match status" value="1"/>
</dbReference>
<dbReference type="PANTHER" id="PTHR44591:SF3">
    <property type="entry name" value="RESPONSE REGULATORY DOMAIN-CONTAINING PROTEIN"/>
    <property type="match status" value="1"/>
</dbReference>
<dbReference type="SUPFAM" id="SSF52172">
    <property type="entry name" value="CheY-like"/>
    <property type="match status" value="1"/>
</dbReference>
<dbReference type="InterPro" id="IPR001789">
    <property type="entry name" value="Sig_transdc_resp-reg_receiver"/>
</dbReference>
<dbReference type="AlphaFoldDB" id="A0A941W7S2"/>
<name>A0A941W7S2_9BACT</name>
<accession>A0A941W7S2</accession>
<keyword evidence="1 2" id="KW-0597">Phosphoprotein</keyword>
<dbReference type="Pfam" id="PF00072">
    <property type="entry name" value="Response_reg"/>
    <property type="match status" value="1"/>
</dbReference>
<evidence type="ECO:0000259" key="3">
    <source>
        <dbReference type="PROSITE" id="PS50110"/>
    </source>
</evidence>
<dbReference type="InterPro" id="IPR011006">
    <property type="entry name" value="CheY-like_superfamily"/>
</dbReference>
<dbReference type="Pfam" id="PF12728">
    <property type="entry name" value="HTH_17"/>
    <property type="match status" value="1"/>
</dbReference>
<gene>
    <name evidence="4" type="ORF">MAG551_02597</name>
</gene>
<dbReference type="GO" id="GO:0000160">
    <property type="term" value="P:phosphorelay signal transduction system"/>
    <property type="evidence" value="ECO:0007669"/>
    <property type="project" value="InterPro"/>
</dbReference>
<organism evidence="4 5">
    <name type="scientific">Candidatus Scalindua arabica</name>
    <dbReference type="NCBI Taxonomy" id="1127984"/>
    <lineage>
        <taxon>Bacteria</taxon>
        <taxon>Pseudomonadati</taxon>
        <taxon>Planctomycetota</taxon>
        <taxon>Candidatus Brocadiia</taxon>
        <taxon>Candidatus Brocadiales</taxon>
        <taxon>Candidatus Scalinduaceae</taxon>
        <taxon>Candidatus Scalindua</taxon>
    </lineage>
</organism>
<evidence type="ECO:0000256" key="1">
    <source>
        <dbReference type="ARBA" id="ARBA00022553"/>
    </source>
</evidence>
<dbReference type="Proteomes" id="UP000722750">
    <property type="component" value="Unassembled WGS sequence"/>
</dbReference>
<feature type="modified residue" description="4-aspartylphosphate" evidence="2">
    <location>
        <position position="122"/>
    </location>
</feature>
<sequence>MKRFYTTGDVAHYCEVNVDTVKRWIRQGDLEAFSMPAGHFRVTRSEFIEFLNKHGFPYDEDYFGAAPSQTDILIIDDDEQLVKILSLMLEELYDGIEIESSTDGFDGYLKLCQPSPRLLLLDMRLPGMTGLELLRVMRSRSVAADTKVLVISEYLDKQTVDELKTLDVDGILPKPIEKDDLKKICDTLLNRVPVAQD</sequence>
<dbReference type="InterPro" id="IPR041657">
    <property type="entry name" value="HTH_17"/>
</dbReference>
<proteinExistence type="predicted"/>
<dbReference type="PROSITE" id="PS50110">
    <property type="entry name" value="RESPONSE_REGULATORY"/>
    <property type="match status" value="1"/>
</dbReference>
<protein>
    <submittedName>
        <fullName evidence="4">Regulator of RpoS</fullName>
    </submittedName>
</protein>
<evidence type="ECO:0000256" key="2">
    <source>
        <dbReference type="PROSITE-ProRule" id="PRU00169"/>
    </source>
</evidence>
<reference evidence="4" key="1">
    <citation type="journal article" date="2021" name="ISME J.">
        <title>Fine-scale metabolic discontinuity in a stratified prokaryote microbiome of a Red Sea deep halocline.</title>
        <authorList>
            <person name="Michoud G."/>
            <person name="Ngugi D.K."/>
            <person name="Barozzi A."/>
            <person name="Merlino G."/>
            <person name="Calleja M.L."/>
            <person name="Delgado-Huertas A."/>
            <person name="Moran X.A.G."/>
            <person name="Daffonchio D."/>
        </authorList>
    </citation>
    <scope>NUCLEOTIDE SEQUENCE</scope>
    <source>
        <strain evidence="4">SuakinDeep_MAG55_1</strain>
    </source>
</reference>
<dbReference type="Gene3D" id="1.10.1660.10">
    <property type="match status" value="1"/>
</dbReference>
<feature type="domain" description="Response regulatory" evidence="3">
    <location>
        <begin position="71"/>
        <end position="189"/>
    </location>
</feature>
<evidence type="ECO:0000313" key="5">
    <source>
        <dbReference type="Proteomes" id="UP000722750"/>
    </source>
</evidence>